<sequence>MKQKQFKVKLAKSIVTLFVFLAAMTVNAQEVSVGADIVSGYVWRGTNLGGVSIQPSISVAHSGFSLTAWGSVGLESTDIKEFDLTLGYGIGGFSAALTDYWFDKSYVGGDDEIILVPNNYFKYAAHSTAHVYEATLGYDFGLFSLSWNTNFAGADYAKANGKRAYSSYAEAVVPFKLGGYDFAAEVGLTPWEGAYSNELNVTNIGLKVAKNIVVTESFTIPAFAKVVLNPNSEQAYFVFGITF</sequence>
<comment type="caution">
    <text evidence="1">The sequence shown here is derived from an EMBL/GenBank/DDBJ whole genome shotgun (WGS) entry which is preliminary data.</text>
</comment>
<dbReference type="AlphaFoldDB" id="A0A5J4SI82"/>
<reference evidence="1" key="1">
    <citation type="submission" date="2019-03" db="EMBL/GenBank/DDBJ databases">
        <title>Single cell metagenomics reveals metabolic interactions within the superorganism composed of flagellate Streblomastix strix and complex community of Bacteroidetes bacteria on its surface.</title>
        <authorList>
            <person name="Treitli S.C."/>
            <person name="Kolisko M."/>
            <person name="Husnik F."/>
            <person name="Keeling P."/>
            <person name="Hampl V."/>
        </authorList>
    </citation>
    <scope>NUCLEOTIDE SEQUENCE</scope>
    <source>
        <strain evidence="1">STM</strain>
    </source>
</reference>
<proteinExistence type="predicted"/>
<dbReference type="EMBL" id="SNRY01000168">
    <property type="protein sequence ID" value="KAA6345502.1"/>
    <property type="molecule type" value="Genomic_DNA"/>
</dbReference>
<gene>
    <name evidence="1" type="ORF">EZS27_006952</name>
</gene>
<accession>A0A5J4SI82</accession>
<evidence type="ECO:0008006" key="2">
    <source>
        <dbReference type="Google" id="ProtNLM"/>
    </source>
</evidence>
<name>A0A5J4SI82_9ZZZZ</name>
<evidence type="ECO:0000313" key="1">
    <source>
        <dbReference type="EMBL" id="KAA6345502.1"/>
    </source>
</evidence>
<protein>
    <recommendedName>
        <fullName evidence="2">FrrB</fullName>
    </recommendedName>
</protein>
<organism evidence="1">
    <name type="scientific">termite gut metagenome</name>
    <dbReference type="NCBI Taxonomy" id="433724"/>
    <lineage>
        <taxon>unclassified sequences</taxon>
        <taxon>metagenomes</taxon>
        <taxon>organismal metagenomes</taxon>
    </lineage>
</organism>